<dbReference type="InterPro" id="IPR009057">
    <property type="entry name" value="Homeodomain-like_sf"/>
</dbReference>
<dbReference type="Pfam" id="PF00440">
    <property type="entry name" value="TetR_N"/>
    <property type="match status" value="1"/>
</dbReference>
<dbReference type="KEGG" id="cak:Caul_1053"/>
<evidence type="ECO:0000256" key="4">
    <source>
        <dbReference type="PROSITE-ProRule" id="PRU00335"/>
    </source>
</evidence>
<dbReference type="EMBL" id="CP000927">
    <property type="protein sequence ID" value="ABZ70183.1"/>
    <property type="molecule type" value="Genomic_DNA"/>
</dbReference>
<accession>B0SX22</accession>
<keyword evidence="2 4" id="KW-0238">DNA-binding</keyword>
<dbReference type="SUPFAM" id="SSF46689">
    <property type="entry name" value="Homeodomain-like"/>
    <property type="match status" value="1"/>
</dbReference>
<dbReference type="GO" id="GO:0003700">
    <property type="term" value="F:DNA-binding transcription factor activity"/>
    <property type="evidence" value="ECO:0007669"/>
    <property type="project" value="TreeGrafter"/>
</dbReference>
<evidence type="ECO:0000313" key="6">
    <source>
        <dbReference type="EMBL" id="ABZ70183.1"/>
    </source>
</evidence>
<feature type="domain" description="HTH tetR-type" evidence="5">
    <location>
        <begin position="9"/>
        <end position="69"/>
    </location>
</feature>
<dbReference type="PROSITE" id="PS50977">
    <property type="entry name" value="HTH_TETR_2"/>
    <property type="match status" value="1"/>
</dbReference>
<organism evidence="6">
    <name type="scientific">Caulobacter sp. (strain K31)</name>
    <dbReference type="NCBI Taxonomy" id="366602"/>
    <lineage>
        <taxon>Bacteria</taxon>
        <taxon>Pseudomonadati</taxon>
        <taxon>Pseudomonadota</taxon>
        <taxon>Alphaproteobacteria</taxon>
        <taxon>Caulobacterales</taxon>
        <taxon>Caulobacteraceae</taxon>
        <taxon>Caulobacter</taxon>
    </lineage>
</organism>
<feature type="DNA-binding region" description="H-T-H motif" evidence="4">
    <location>
        <begin position="32"/>
        <end position="51"/>
    </location>
</feature>
<gene>
    <name evidence="6" type="ordered locus">Caul_1053</name>
</gene>
<dbReference type="GO" id="GO:0000976">
    <property type="term" value="F:transcription cis-regulatory region binding"/>
    <property type="evidence" value="ECO:0007669"/>
    <property type="project" value="TreeGrafter"/>
</dbReference>
<dbReference type="AlphaFoldDB" id="B0SX22"/>
<dbReference type="eggNOG" id="COG1309">
    <property type="taxonomic scope" value="Bacteria"/>
</dbReference>
<sequence>MGIRDDQKQATREKVLEAARDLFNETGYDETTIRAIAERAGVSVGSVFTTFSSKAEVLSHVMQTRLADLYAEFDRVVPFLRGSTADRLCSIFAIHYEFETRRVKLFLAHIAASYSPSQEPGIVPYGRNERLNAMLRETLLSGVERGDVRGDIDPDLAIDVLKASYAWNYRMAACRNAPAAELSAMMDAQIGFVAQAWRPG</sequence>
<keyword evidence="3" id="KW-0804">Transcription</keyword>
<dbReference type="SUPFAM" id="SSF48498">
    <property type="entry name" value="Tetracyclin repressor-like, C-terminal domain"/>
    <property type="match status" value="1"/>
</dbReference>
<evidence type="ECO:0000259" key="5">
    <source>
        <dbReference type="PROSITE" id="PS50977"/>
    </source>
</evidence>
<dbReference type="PANTHER" id="PTHR30055:SF234">
    <property type="entry name" value="HTH-TYPE TRANSCRIPTIONAL REGULATOR BETI"/>
    <property type="match status" value="1"/>
</dbReference>
<dbReference type="InterPro" id="IPR036271">
    <property type="entry name" value="Tet_transcr_reg_TetR-rel_C_sf"/>
</dbReference>
<protein>
    <submittedName>
        <fullName evidence="6">Transcriptional regulator, TetR family</fullName>
    </submittedName>
</protein>
<dbReference type="InterPro" id="IPR001647">
    <property type="entry name" value="HTH_TetR"/>
</dbReference>
<dbReference type="Gene3D" id="1.10.357.10">
    <property type="entry name" value="Tetracycline Repressor, domain 2"/>
    <property type="match status" value="1"/>
</dbReference>
<evidence type="ECO:0000256" key="3">
    <source>
        <dbReference type="ARBA" id="ARBA00023163"/>
    </source>
</evidence>
<keyword evidence="1" id="KW-0805">Transcription regulation</keyword>
<dbReference type="OrthoDB" id="7185252at2"/>
<evidence type="ECO:0000256" key="1">
    <source>
        <dbReference type="ARBA" id="ARBA00023015"/>
    </source>
</evidence>
<name>B0SX22_CAUSK</name>
<evidence type="ECO:0000256" key="2">
    <source>
        <dbReference type="ARBA" id="ARBA00023125"/>
    </source>
</evidence>
<dbReference type="InterPro" id="IPR050109">
    <property type="entry name" value="HTH-type_TetR-like_transc_reg"/>
</dbReference>
<dbReference type="STRING" id="366602.Caul_1053"/>
<proteinExistence type="predicted"/>
<dbReference type="PRINTS" id="PR00455">
    <property type="entry name" value="HTHTETR"/>
</dbReference>
<reference evidence="6" key="1">
    <citation type="submission" date="2008-01" db="EMBL/GenBank/DDBJ databases">
        <title>Complete sequence of chromosome of Caulobacter sp. K31.</title>
        <authorList>
            <consortium name="US DOE Joint Genome Institute"/>
            <person name="Copeland A."/>
            <person name="Lucas S."/>
            <person name="Lapidus A."/>
            <person name="Barry K."/>
            <person name="Glavina del Rio T."/>
            <person name="Dalin E."/>
            <person name="Tice H."/>
            <person name="Pitluck S."/>
            <person name="Bruce D."/>
            <person name="Goodwin L."/>
            <person name="Thompson L.S."/>
            <person name="Brettin T."/>
            <person name="Detter J.C."/>
            <person name="Han C."/>
            <person name="Schmutz J."/>
            <person name="Larimer F."/>
            <person name="Land M."/>
            <person name="Hauser L."/>
            <person name="Kyrpides N."/>
            <person name="Kim E."/>
            <person name="Stephens C."/>
            <person name="Richardson P."/>
        </authorList>
    </citation>
    <scope>NUCLEOTIDE SEQUENCE [LARGE SCALE GENOMIC DNA]</scope>
    <source>
        <strain evidence="6">K31</strain>
    </source>
</reference>
<dbReference type="HOGENOM" id="CLU_069356_12_2_5"/>
<dbReference type="PANTHER" id="PTHR30055">
    <property type="entry name" value="HTH-TYPE TRANSCRIPTIONAL REGULATOR RUTR"/>
    <property type="match status" value="1"/>
</dbReference>